<keyword evidence="2" id="KW-0472">Membrane</keyword>
<comment type="subcellular location">
    <subcellularLocation>
        <location evidence="1">Membrane</location>
        <topology evidence="1">Multi-pass membrane protein</topology>
    </subcellularLocation>
</comment>
<dbReference type="PANTHER" id="PTHR18945">
    <property type="entry name" value="NEUROTRANSMITTER GATED ION CHANNEL"/>
    <property type="match status" value="1"/>
</dbReference>
<organism evidence="5 6">
    <name type="scientific">Nephila pilipes</name>
    <name type="common">Giant wood spider</name>
    <name type="synonym">Nephila maculata</name>
    <dbReference type="NCBI Taxonomy" id="299642"/>
    <lineage>
        <taxon>Eukaryota</taxon>
        <taxon>Metazoa</taxon>
        <taxon>Ecdysozoa</taxon>
        <taxon>Arthropoda</taxon>
        <taxon>Chelicerata</taxon>
        <taxon>Arachnida</taxon>
        <taxon>Araneae</taxon>
        <taxon>Araneomorphae</taxon>
        <taxon>Entelegynae</taxon>
        <taxon>Araneoidea</taxon>
        <taxon>Nephilidae</taxon>
        <taxon>Nephila</taxon>
    </lineage>
</organism>
<dbReference type="Gene3D" id="2.70.170.10">
    <property type="entry name" value="Neurotransmitter-gated ion-channel ligand-binding domain"/>
    <property type="match status" value="1"/>
</dbReference>
<accession>A0A8X6UF74</accession>
<dbReference type="AlphaFoldDB" id="A0A8X6UF74"/>
<dbReference type="PROSITE" id="PS00236">
    <property type="entry name" value="NEUROTR_ION_CHANNEL"/>
    <property type="match status" value="1"/>
</dbReference>
<comment type="similarity">
    <text evidence="3">Belongs to the ligand-gated ion channel (TC 1.A.9) family.</text>
</comment>
<evidence type="ECO:0000259" key="4">
    <source>
        <dbReference type="Pfam" id="PF02931"/>
    </source>
</evidence>
<comment type="caution">
    <text evidence="5">The sequence shown here is derived from an EMBL/GenBank/DDBJ whole genome shotgun (WGS) entry which is preliminary data.</text>
</comment>
<feature type="domain" description="Neurotransmitter-gated ion-channel ligand-binding" evidence="4">
    <location>
        <begin position="58"/>
        <end position="202"/>
    </location>
</feature>
<dbReference type="EMBL" id="BMAW01128585">
    <property type="protein sequence ID" value="GFU26351.1"/>
    <property type="molecule type" value="Genomic_DNA"/>
</dbReference>
<dbReference type="GO" id="GO:0005230">
    <property type="term" value="F:extracellular ligand-gated monoatomic ion channel activity"/>
    <property type="evidence" value="ECO:0007669"/>
    <property type="project" value="InterPro"/>
</dbReference>
<dbReference type="Proteomes" id="UP000887013">
    <property type="component" value="Unassembled WGS sequence"/>
</dbReference>
<dbReference type="InterPro" id="IPR006201">
    <property type="entry name" value="Neur_channel"/>
</dbReference>
<keyword evidence="3" id="KW-0406">Ion transport</keyword>
<dbReference type="GO" id="GO:0004888">
    <property type="term" value="F:transmembrane signaling receptor activity"/>
    <property type="evidence" value="ECO:0007669"/>
    <property type="project" value="InterPro"/>
</dbReference>
<evidence type="ECO:0000313" key="5">
    <source>
        <dbReference type="EMBL" id="GFU26351.1"/>
    </source>
</evidence>
<dbReference type="InterPro" id="IPR036734">
    <property type="entry name" value="Neur_chan_lig-bd_sf"/>
</dbReference>
<name>A0A8X6UF74_NEPPI</name>
<proteinExistence type="inferred from homology"/>
<dbReference type="InterPro" id="IPR018000">
    <property type="entry name" value="Neurotransmitter_ion_chnl_CS"/>
</dbReference>
<keyword evidence="6" id="KW-1185">Reference proteome</keyword>
<evidence type="ECO:0000256" key="2">
    <source>
        <dbReference type="ARBA" id="ARBA00023136"/>
    </source>
</evidence>
<keyword evidence="3" id="KW-0407">Ion channel</keyword>
<dbReference type="PRINTS" id="PR00252">
    <property type="entry name" value="NRIONCHANNEL"/>
</dbReference>
<evidence type="ECO:0000256" key="1">
    <source>
        <dbReference type="ARBA" id="ARBA00004141"/>
    </source>
</evidence>
<dbReference type="SUPFAM" id="SSF63712">
    <property type="entry name" value="Nicotinic receptor ligand binding domain-like"/>
    <property type="match status" value="1"/>
</dbReference>
<dbReference type="OrthoDB" id="442503at2759"/>
<keyword evidence="3" id="KW-0813">Transport</keyword>
<dbReference type="InterPro" id="IPR006202">
    <property type="entry name" value="Neur_chan_lig-bd"/>
</dbReference>
<keyword evidence="5" id="KW-0675">Receptor</keyword>
<evidence type="ECO:0000256" key="3">
    <source>
        <dbReference type="RuleBase" id="RU000687"/>
    </source>
</evidence>
<sequence length="204" mass="24218">MRKYLRCILYPKLTHRVHYKVTFMWRSNGPLLMRLLRNFLRDSDSDADQPNSTIEDLNLLDSLLKNYDRRALPTSHLGTPTEVFCEMYIRSFGSINPSTMDYEVDLYLRQKWQDERLKKPEMSRPLDLNDPKLVQRIWKPEVFFANAKHAEFQYVTVPNVLVRITPSGHLLYMLRLKLTFSCMMDLYRFPLDTQVCTIELASCE</sequence>
<evidence type="ECO:0000313" key="6">
    <source>
        <dbReference type="Proteomes" id="UP000887013"/>
    </source>
</evidence>
<dbReference type="Pfam" id="PF02931">
    <property type="entry name" value="Neur_chan_LBD"/>
    <property type="match status" value="1"/>
</dbReference>
<reference evidence="5" key="1">
    <citation type="submission" date="2020-08" db="EMBL/GenBank/DDBJ databases">
        <title>Multicomponent nature underlies the extraordinary mechanical properties of spider dragline silk.</title>
        <authorList>
            <person name="Kono N."/>
            <person name="Nakamura H."/>
            <person name="Mori M."/>
            <person name="Yoshida Y."/>
            <person name="Ohtoshi R."/>
            <person name="Malay A.D."/>
            <person name="Moran D.A.P."/>
            <person name="Tomita M."/>
            <person name="Numata K."/>
            <person name="Arakawa K."/>
        </authorList>
    </citation>
    <scope>NUCLEOTIDE SEQUENCE</scope>
</reference>
<dbReference type="GO" id="GO:0016020">
    <property type="term" value="C:membrane"/>
    <property type="evidence" value="ECO:0007669"/>
    <property type="project" value="UniProtKB-SubCell"/>
</dbReference>
<protein>
    <submittedName>
        <fullName evidence="5">Glycine receptor subunit alpha-2</fullName>
    </submittedName>
</protein>
<gene>
    <name evidence="5" type="primary">Glra2</name>
    <name evidence="5" type="ORF">NPIL_133741</name>
</gene>